<organism evidence="3 4">
    <name type="scientific">Aphidius gifuensis</name>
    <name type="common">Parasitoid wasp</name>
    <dbReference type="NCBI Taxonomy" id="684658"/>
    <lineage>
        <taxon>Eukaryota</taxon>
        <taxon>Metazoa</taxon>
        <taxon>Ecdysozoa</taxon>
        <taxon>Arthropoda</taxon>
        <taxon>Hexapoda</taxon>
        <taxon>Insecta</taxon>
        <taxon>Pterygota</taxon>
        <taxon>Neoptera</taxon>
        <taxon>Endopterygota</taxon>
        <taxon>Hymenoptera</taxon>
        <taxon>Apocrita</taxon>
        <taxon>Ichneumonoidea</taxon>
        <taxon>Braconidae</taxon>
        <taxon>Aphidiinae</taxon>
        <taxon>Aphidius</taxon>
    </lineage>
</organism>
<evidence type="ECO:0000313" key="4">
    <source>
        <dbReference type="Proteomes" id="UP000639338"/>
    </source>
</evidence>
<dbReference type="PANTHER" id="PTHR12499">
    <property type="entry name" value="OPTIC ATROPHY 3 PROTEIN OPA3"/>
    <property type="match status" value="1"/>
</dbReference>
<keyword evidence="2" id="KW-0175">Coiled coil</keyword>
<evidence type="ECO:0000256" key="2">
    <source>
        <dbReference type="ARBA" id="ARBA00023054"/>
    </source>
</evidence>
<evidence type="ECO:0000256" key="1">
    <source>
        <dbReference type="ARBA" id="ARBA00007584"/>
    </source>
</evidence>
<gene>
    <name evidence="3" type="ORF">HCN44_000804</name>
</gene>
<evidence type="ECO:0008006" key="5">
    <source>
        <dbReference type="Google" id="ProtNLM"/>
    </source>
</evidence>
<dbReference type="Proteomes" id="UP000639338">
    <property type="component" value="Unassembled WGS sequence"/>
</dbReference>
<dbReference type="GO" id="GO:0005739">
    <property type="term" value="C:mitochondrion"/>
    <property type="evidence" value="ECO:0007669"/>
    <property type="project" value="TreeGrafter"/>
</dbReference>
<comment type="similarity">
    <text evidence="1">Belongs to the OPA3 family.</text>
</comment>
<dbReference type="AlphaFoldDB" id="A0A834XTK2"/>
<keyword evidence="4" id="KW-1185">Reference proteome</keyword>
<dbReference type="InterPro" id="IPR010754">
    <property type="entry name" value="OPA3-like"/>
</dbReference>
<dbReference type="EMBL" id="JACMRX010000004">
    <property type="protein sequence ID" value="KAF7990999.1"/>
    <property type="molecule type" value="Genomic_DNA"/>
</dbReference>
<dbReference type="PANTHER" id="PTHR12499:SF0">
    <property type="entry name" value="OPTIC ATROPHY 3 PROTEIN"/>
    <property type="match status" value="1"/>
</dbReference>
<dbReference type="Pfam" id="PF07047">
    <property type="entry name" value="OPA3"/>
    <property type="match status" value="1"/>
</dbReference>
<reference evidence="3 4" key="1">
    <citation type="submission" date="2020-08" db="EMBL/GenBank/DDBJ databases">
        <title>Aphidius gifuensis genome sequencing and assembly.</title>
        <authorList>
            <person name="Du Z."/>
        </authorList>
    </citation>
    <scope>NUCLEOTIDE SEQUENCE [LARGE SCALE GENOMIC DNA]</scope>
    <source>
        <strain evidence="3">YNYX2018</strain>
        <tissue evidence="3">Adults</tissue>
    </source>
</reference>
<protein>
    <recommendedName>
        <fullName evidence="5">OPA3-like protein</fullName>
    </recommendedName>
</protein>
<proteinExistence type="inferred from homology"/>
<dbReference type="OrthoDB" id="2129069at2759"/>
<sequence length="207" mass="23455">MAAFPAFKLGVLLFKQLSKPLAKVIVTQAKQHPFFRTYFIIPPAQLYHWAEVKGKMYLMNLGKPSKVAKLNEQMAIELGANLMGEVLIFSIAGGLLLFEYNRQSLKEAKKEEVRQAQVEKFTNDLNALNEASQQYEKQIEYLKVIVKEIAAKTDHKVDLDKLKPGGAMNNKNNVNQTDDNSKIQNQSIVHRAINYFEKTVKGTNKVS</sequence>
<name>A0A834XTK2_APHGI</name>
<accession>A0A834XTK2</accession>
<dbReference type="GO" id="GO:0019216">
    <property type="term" value="P:regulation of lipid metabolic process"/>
    <property type="evidence" value="ECO:0007669"/>
    <property type="project" value="TreeGrafter"/>
</dbReference>
<comment type="caution">
    <text evidence="3">The sequence shown here is derived from an EMBL/GenBank/DDBJ whole genome shotgun (WGS) entry which is preliminary data.</text>
</comment>
<evidence type="ECO:0000313" key="3">
    <source>
        <dbReference type="EMBL" id="KAF7990999.1"/>
    </source>
</evidence>